<evidence type="ECO:0000256" key="9">
    <source>
        <dbReference type="ARBA" id="ARBA00023212"/>
    </source>
</evidence>
<dbReference type="PRINTS" id="PR00380">
    <property type="entry name" value="KINESINHEAVY"/>
</dbReference>
<feature type="coiled-coil region" evidence="11">
    <location>
        <begin position="827"/>
        <end position="937"/>
    </location>
</feature>
<feature type="domain" description="Kinesin motor" evidence="13">
    <location>
        <begin position="70"/>
        <end position="522"/>
    </location>
</feature>
<feature type="coiled-coil region" evidence="11">
    <location>
        <begin position="704"/>
        <end position="738"/>
    </location>
</feature>
<feature type="compositionally biased region" description="Basic residues" evidence="12">
    <location>
        <begin position="2401"/>
        <end position="2410"/>
    </location>
</feature>
<comment type="similarity">
    <text evidence="10">Belongs to the TRAFAC class myosin-kinesin ATPase superfamily. Kinesin family.</text>
</comment>
<dbReference type="InterPro" id="IPR001752">
    <property type="entry name" value="Kinesin_motor_dom"/>
</dbReference>
<feature type="coiled-coil region" evidence="11">
    <location>
        <begin position="962"/>
        <end position="996"/>
    </location>
</feature>
<evidence type="ECO:0000313" key="14">
    <source>
        <dbReference type="Proteomes" id="UP000695022"/>
    </source>
</evidence>
<dbReference type="InterPro" id="IPR027417">
    <property type="entry name" value="P-loop_NTPase"/>
</dbReference>
<evidence type="ECO:0000256" key="10">
    <source>
        <dbReference type="PROSITE-ProRule" id="PRU00283"/>
    </source>
</evidence>
<accession>A0ABM1E8M0</accession>
<evidence type="ECO:0000256" key="3">
    <source>
        <dbReference type="ARBA" id="ARBA00022553"/>
    </source>
</evidence>
<keyword evidence="5 10" id="KW-0547">Nucleotide-binding</keyword>
<comment type="subcellular location">
    <subcellularLocation>
        <location evidence="1">Cytoplasm</location>
        <location evidence="1">Cytoskeleton</location>
        <location evidence="1">Spindle</location>
    </subcellularLocation>
</comment>
<dbReference type="SMART" id="SM00129">
    <property type="entry name" value="KISc"/>
    <property type="match status" value="1"/>
</dbReference>
<keyword evidence="9" id="KW-0206">Cytoskeleton</keyword>
<feature type="compositionally biased region" description="Basic and acidic residues" evidence="12">
    <location>
        <begin position="1321"/>
        <end position="1334"/>
    </location>
</feature>
<feature type="coiled-coil region" evidence="11">
    <location>
        <begin position="1749"/>
        <end position="1776"/>
    </location>
</feature>
<dbReference type="InterPro" id="IPR036961">
    <property type="entry name" value="Kinesin_motor_dom_sf"/>
</dbReference>
<reference evidence="15" key="1">
    <citation type="submission" date="2025-08" db="UniProtKB">
        <authorList>
            <consortium name="RefSeq"/>
        </authorList>
    </citation>
    <scope>IDENTIFICATION</scope>
</reference>
<feature type="compositionally biased region" description="Polar residues" evidence="12">
    <location>
        <begin position="1244"/>
        <end position="1292"/>
    </location>
</feature>
<dbReference type="PANTHER" id="PTHR47970">
    <property type="entry name" value="KINESIN-LIKE PROTEIN KIF11"/>
    <property type="match status" value="1"/>
</dbReference>
<sequence>MMASGKAPLSPNGDDADVCLFGSDENIPMNIDQPLRRHLASEFTTVVKPSEEEVDALDSTSANLQPGQEHMKVFLRIRPFTENELRQKESQNILKVDNSNVLSVNAPKDSVTYKNYQHGGGRMTYKFTFSKIFGPECSQKTLFDEAMGGIVKDTVDGQNCLLFTYGVTNAGKTYTIQGNQSDEGILPRSLDVIFNSVVDKQYESMNLKPRCFQDVVRLSEEQEASEAAFKRGILRMANNDEPESSVLIATSTLGGSQMTLNSTSDLSSTSAASQMLDVTKSSDVTQLLGEVDSVLEEARVSVETQGQIRFSIWVSYTEIYNELVYDLLAPMATGMDRKRPSLKLAEDKSGNVYVKGLKEVKVNSADEAYKVLCIGKKNLQVATTKLNHSSSRSHCIFTVKILRVVDKDRPHVCRVSKLSFCDLAGSERYSKTQNTGQRLKEATNINTSLLTLGRCIHSLRFNQLHKDHPNMVPYRDSKLTKLLQSFFSGKGKASMIVNVSPCASYFDETLHGLKFSAIAKQVTVQQVKEPEMKPPKRPYRHRSSKPAKISLMLKAAPPPRTRETLAWEEAPAAKRRLQEAAKIPLPEDDDDDLDEEEEEEEEDNDEENEELRELVAQLTQQLKEEKKKLLLTETRIREEVSSEFAAQLIDIENQRAEDMREERHAADEYAEKRLELFSQSVKKSRKRMRIRDDDDDDTALGAQLQLANAKAQEQDRALDELREQLREASSDIGKLKGALKASACERAKTIEENSKLQFRLSDANTTIGLLQEKEQMLEVAEATVCDLQQQLIETSQLVTANASASNEVCKPQEKDSLNSSSDSFLHSEIVNQLQKQLEEARDNVERQEAEIKELNEMLEEAGETFEQKEEEIGKLKAALSEPDENEQALAELAQLSEESKLALQEAKEMLGSRNNYIRELEAQLRRLQDTQDLAGEKVKIYERMTSKILALEAQCAIVTKQRDDNSAELAALVAERDRLQEQQVALLERVETAEARRNSMQRHLDCDAVAAGDEVGERAVDVNVAVEALQTSKDTQGALVESLQTEMTTRRADVERLEAELRSCVERQSELERETSELSIAKEWLEAENRELRQENEASLQKVSQLTQANEASLQKVSQLTQENEPSLQKVSQLTQENEASLQKVSQLTQENEASLQKVSQLTQEHEVHKEKVAQLTQENEAFKEQVSQLTQENETSSEKVSQLTQENKTSKEQVSQLTQENETSREKVSQLTQENETSREKVSQLTQENKTSKEQVSQLTQENETSKEQVSQLTQENETSKEQVSQLTQENEASREKMSQLTLETETCREKVSHLTQENEAVREQLSRHERDGEAEIETRIRELETRVQETEDARRRDRVEGEQEIMGLTEEVEKLTEEGERLRACVALVEEERKDYMEEGERMLACVARVEEERDGCREEGDRLQACVARLEEERDECREEGERLQACVARAEKERDECRERMDVVRREMQTQAQAWIDSEMKVTTKVQELLAKLGNERKANADAEVQKCEMEKKLEVLRQDAAEKEKLEEDNRQLSSELAEIKNAVEQFQRKITELDETIEAKEATLREHVSTMTTLQQQVHALQKAAEEMEVKLRENVSMGTDRAEGLSQNITDLMEDVKVKDSTLKEQASTITELKTEVDVLQKCVEEKEVILSEKCKAANTAEDLSKQIADLMEVADVKAATIKQHVSVIAELKQQVETLQKDVEEKEVRIRENAILGTNTAEERKKKNADLMEEIKVKDSSLKELASANTELKNQVEALHTDIKEKEVSLRESKTLMQEQVIAREEIGKKMEVLQMEIDANKNSVTGKDEEVRKLLATSNDLRAQLEILQKESGEKEASLREAISVADVIQKQVEEHEAKLVQENTDLLVKASTVEKLQSQLECLQRGAEKNEATLKEKDEALQEKVSTVAEMLMENQQLEDRLAEMKCEHDKARCTVEELESTTATLERSQNRLTEEIGGLRTEIEGKKADVSGLQTLAVEQEQTMEMQEKAINDKAADIKRLLDELGSVTEKYEQLQKRQTGREAAASKSCQLCRELQVALDDNNKELSELEHLYSVSKKELGELQERRESDAAEKLSGLSEELAGKEKELEALSRELRTKQRQIEKLREDLDKLRSQAGEKEAERDATLQKWKEERNELVGKLETVLKTQQAELRELRARQKETEDNAQQDNAQQDNAQQEKPEVVEATEQPSEDNNIEEKEEDRLEIDVTPVQAQRPRKQRTRKKRKSEEIDPDFSGVRRSTRSRRTTRQSTRASSSPTTTTAADDDHIQNEVCVENTTTDSSNVFEVESSAASTTRSSKRRRKPLSKIAEILHNSPVNKTARKVMDFAHNLISPEKDKGKEFASPELPSQTTVGKKKRKLYNASSSTPLEMSPMVFLDQPEKTDAHQILKQRLRTRKR</sequence>
<feature type="compositionally biased region" description="Low complexity" evidence="12">
    <location>
        <begin position="2260"/>
        <end position="2274"/>
    </location>
</feature>
<feature type="region of interest" description="Disordered" evidence="12">
    <location>
        <begin position="1184"/>
        <end position="1334"/>
    </location>
</feature>
<feature type="region of interest" description="Disordered" evidence="12">
    <location>
        <begin position="2296"/>
        <end position="2318"/>
    </location>
</feature>
<feature type="coiled-coil region" evidence="11">
    <location>
        <begin position="1423"/>
        <end position="1597"/>
    </location>
</feature>
<feature type="compositionally biased region" description="Acidic residues" evidence="12">
    <location>
        <begin position="586"/>
        <end position="610"/>
    </location>
</feature>
<keyword evidence="3" id="KW-0597">Phosphoprotein</keyword>
<feature type="region of interest" description="Disordered" evidence="12">
    <location>
        <begin position="2167"/>
        <end position="2281"/>
    </location>
</feature>
<keyword evidence="6 10" id="KW-0067">ATP-binding</keyword>
<evidence type="ECO:0000256" key="6">
    <source>
        <dbReference type="ARBA" id="ARBA00022840"/>
    </source>
</evidence>
<evidence type="ECO:0000256" key="11">
    <source>
        <dbReference type="SAM" id="Coils"/>
    </source>
</evidence>
<evidence type="ECO:0000256" key="2">
    <source>
        <dbReference type="ARBA" id="ARBA00022490"/>
    </source>
</evidence>
<feature type="region of interest" description="Disordered" evidence="12">
    <location>
        <begin position="2348"/>
        <end position="2410"/>
    </location>
</feature>
<dbReference type="Proteomes" id="UP000695022">
    <property type="component" value="Unplaced"/>
</dbReference>
<dbReference type="SUPFAM" id="SSF52540">
    <property type="entry name" value="P-loop containing nucleoside triphosphate hydrolases"/>
    <property type="match status" value="1"/>
</dbReference>
<feature type="coiled-coil region" evidence="11">
    <location>
        <begin position="1689"/>
        <end position="1716"/>
    </location>
</feature>
<gene>
    <name evidence="15" type="primary">LOC106809834</name>
</gene>
<evidence type="ECO:0000256" key="5">
    <source>
        <dbReference type="ARBA" id="ARBA00022741"/>
    </source>
</evidence>
<dbReference type="Pfam" id="PF00225">
    <property type="entry name" value="Kinesin"/>
    <property type="match status" value="1"/>
</dbReference>
<evidence type="ECO:0000256" key="7">
    <source>
        <dbReference type="ARBA" id="ARBA00023054"/>
    </source>
</evidence>
<name>A0ABM1E8M0_PRICU</name>
<feature type="compositionally biased region" description="Acidic residues" evidence="12">
    <location>
        <begin position="2202"/>
        <end position="2212"/>
    </location>
</feature>
<dbReference type="GeneID" id="106809834"/>
<dbReference type="PROSITE" id="PS50067">
    <property type="entry name" value="KINESIN_MOTOR_2"/>
    <property type="match status" value="1"/>
</dbReference>
<feature type="coiled-coil region" evidence="11">
    <location>
        <begin position="1819"/>
        <end position="1965"/>
    </location>
</feature>
<keyword evidence="14" id="KW-1185">Reference proteome</keyword>
<keyword evidence="8 10" id="KW-0505">Motor protein</keyword>
<dbReference type="PROSITE" id="PS00411">
    <property type="entry name" value="KINESIN_MOTOR_1"/>
    <property type="match status" value="1"/>
</dbReference>
<feature type="compositionally biased region" description="Basic residues" evidence="12">
    <location>
        <begin position="2227"/>
        <end position="2237"/>
    </location>
</feature>
<feature type="compositionally biased region" description="Low complexity" evidence="12">
    <location>
        <begin position="2177"/>
        <end position="2188"/>
    </location>
</feature>
<dbReference type="InterPro" id="IPR019821">
    <property type="entry name" value="Kinesin_motor_CS"/>
</dbReference>
<evidence type="ECO:0000256" key="8">
    <source>
        <dbReference type="ARBA" id="ARBA00023175"/>
    </source>
</evidence>
<organism evidence="14 15">
    <name type="scientific">Priapulus caudatus</name>
    <name type="common">Priapulid worm</name>
    <dbReference type="NCBI Taxonomy" id="37621"/>
    <lineage>
        <taxon>Eukaryota</taxon>
        <taxon>Metazoa</taxon>
        <taxon>Ecdysozoa</taxon>
        <taxon>Scalidophora</taxon>
        <taxon>Priapulida</taxon>
        <taxon>Priapulimorpha</taxon>
        <taxon>Priapulimorphida</taxon>
        <taxon>Priapulidae</taxon>
        <taxon>Priapulus</taxon>
    </lineage>
</organism>
<dbReference type="Gene3D" id="1.10.287.1490">
    <property type="match status" value="1"/>
</dbReference>
<dbReference type="PANTHER" id="PTHR47970:SF29">
    <property type="entry name" value="KINESIN FAMILY MEMBER 20B"/>
    <property type="match status" value="1"/>
</dbReference>
<evidence type="ECO:0000256" key="12">
    <source>
        <dbReference type="SAM" id="MobiDB-lite"/>
    </source>
</evidence>
<dbReference type="InterPro" id="IPR047149">
    <property type="entry name" value="KIF11-like"/>
</dbReference>
<dbReference type="RefSeq" id="XP_014668541.1">
    <property type="nucleotide sequence ID" value="XM_014813055.1"/>
</dbReference>
<feature type="binding site" evidence="10">
    <location>
        <begin position="166"/>
        <end position="173"/>
    </location>
    <ligand>
        <name>ATP</name>
        <dbReference type="ChEBI" id="CHEBI:30616"/>
    </ligand>
</feature>
<evidence type="ECO:0000256" key="1">
    <source>
        <dbReference type="ARBA" id="ARBA00004186"/>
    </source>
</evidence>
<evidence type="ECO:0000259" key="13">
    <source>
        <dbReference type="PROSITE" id="PS50067"/>
    </source>
</evidence>
<keyword evidence="7 11" id="KW-0175">Coiled coil</keyword>
<protein>
    <submittedName>
        <fullName evidence="15">Kinesin-like protein KIF20B isoform X1</fullName>
    </submittedName>
</protein>
<dbReference type="Gene3D" id="3.40.850.10">
    <property type="entry name" value="Kinesin motor domain"/>
    <property type="match status" value="2"/>
</dbReference>
<feature type="region of interest" description="Disordered" evidence="12">
    <location>
        <begin position="526"/>
        <end position="610"/>
    </location>
</feature>
<keyword evidence="4" id="KW-0493">Microtubule</keyword>
<evidence type="ECO:0000313" key="15">
    <source>
        <dbReference type="RefSeq" id="XP_014668541.1"/>
    </source>
</evidence>
<keyword evidence="2" id="KW-0963">Cytoplasm</keyword>
<proteinExistence type="inferred from homology"/>
<feature type="compositionally biased region" description="Polar residues" evidence="12">
    <location>
        <begin position="1184"/>
        <end position="1222"/>
    </location>
</feature>
<evidence type="ECO:0000256" key="4">
    <source>
        <dbReference type="ARBA" id="ARBA00022701"/>
    </source>
</evidence>
<feature type="compositionally biased region" description="Basic residues" evidence="12">
    <location>
        <begin position="535"/>
        <end position="545"/>
    </location>
</feature>